<dbReference type="KEGG" id="tbn:TBH_C0967"/>
<reference evidence="2 3" key="1">
    <citation type="journal article" date="2014" name="PLoS ONE">
        <title>Physiological and genomic features of a novel sulfur-oxidizing gammaproteobacterium belonging to a previously uncultivated symbiotic lineage isolated from a hydrothermal vent.</title>
        <authorList>
            <person name="Nunoura T."/>
            <person name="Takaki Y."/>
            <person name="Kazama H."/>
            <person name="Kakuta J."/>
            <person name="Shimamura S."/>
            <person name="Makita H."/>
            <person name="Hirai M."/>
            <person name="Miyazaki M."/>
            <person name="Takai K."/>
        </authorList>
    </citation>
    <scope>NUCLEOTIDE SEQUENCE [LARGE SCALE GENOMIC DNA]</scope>
    <source>
        <strain evidence="2 3">Hiromi1</strain>
    </source>
</reference>
<dbReference type="RefSeq" id="WP_223212099.1">
    <property type="nucleotide sequence ID" value="NZ_AP012273.1"/>
</dbReference>
<organism evidence="2 3">
    <name type="scientific">Thiolapillus brandeum</name>
    <dbReference type="NCBI Taxonomy" id="1076588"/>
    <lineage>
        <taxon>Bacteria</taxon>
        <taxon>Pseudomonadati</taxon>
        <taxon>Pseudomonadota</taxon>
        <taxon>Gammaproteobacteria</taxon>
        <taxon>Chromatiales</taxon>
        <taxon>Sedimenticolaceae</taxon>
        <taxon>Thiolapillus</taxon>
    </lineage>
</organism>
<feature type="region of interest" description="Disordered" evidence="1">
    <location>
        <begin position="197"/>
        <end position="223"/>
    </location>
</feature>
<gene>
    <name evidence="2" type="ORF">TBH_C0967</name>
</gene>
<evidence type="ECO:0000313" key="3">
    <source>
        <dbReference type="Proteomes" id="UP000031631"/>
    </source>
</evidence>
<sequence>MEDISMGEIIEAEAQDQESPDVSTVPVQNQTASPLDLPAEVFRAGLHRRKENRAALMEWVGDALVEGSDYGRIHVVGKNKCPHGNRCTNPAHFSKPSLFKPGAEKICGMLGITVHFPTLHDYEQAALHGVELHHIIVRCELHDASGHVVADGVGARSLKQDYGDINKALKMAEKSAHIDATLRMAGLSEVFTQDLEDMKPEPAASSSHSQKAGAPNRQAAPVRQNAAPITQAQHKRLEARISELGLDRERVKAWVSKAWNIKHLNEIPKNKYSDLDKRLGAWVQAMAEEEAQEERSAIQAGDAA</sequence>
<accession>A0A7U6JHK9</accession>
<dbReference type="Proteomes" id="UP000031631">
    <property type="component" value="Chromosome"/>
</dbReference>
<keyword evidence="3" id="KW-1185">Reference proteome</keyword>
<proteinExistence type="predicted"/>
<evidence type="ECO:0000313" key="2">
    <source>
        <dbReference type="EMBL" id="BAO43897.1"/>
    </source>
</evidence>
<evidence type="ECO:0000256" key="1">
    <source>
        <dbReference type="SAM" id="MobiDB-lite"/>
    </source>
</evidence>
<protein>
    <submittedName>
        <fullName evidence="2">Uncharacterized protein</fullName>
    </submittedName>
</protein>
<name>A0A7U6JHK9_9GAMM</name>
<dbReference type="AlphaFoldDB" id="A0A7U6JHK9"/>
<dbReference type="EMBL" id="AP012273">
    <property type="protein sequence ID" value="BAO43897.1"/>
    <property type="molecule type" value="Genomic_DNA"/>
</dbReference>